<dbReference type="AlphaFoldDB" id="A0A6I6MKQ0"/>
<evidence type="ECO:0000313" key="4">
    <source>
        <dbReference type="Proteomes" id="UP000431269"/>
    </source>
</evidence>
<keyword evidence="1" id="KW-0732">Signal</keyword>
<protein>
    <submittedName>
        <fullName evidence="3">3-phytase</fullName>
        <ecNumber evidence="3">3.1.3.8</ecNumber>
    </submittedName>
</protein>
<dbReference type="GO" id="GO:0016158">
    <property type="term" value="F:inositol hexakisphosphate 3-phosphatase activity"/>
    <property type="evidence" value="ECO:0007669"/>
    <property type="project" value="UniProtKB-EC"/>
</dbReference>
<dbReference type="InterPro" id="IPR011042">
    <property type="entry name" value="6-blade_b-propeller_TolB-like"/>
</dbReference>
<dbReference type="KEGG" id="tsv:DSM104635_00346"/>
<feature type="chain" id="PRO_5026213164" evidence="1">
    <location>
        <begin position="23"/>
        <end position="691"/>
    </location>
</feature>
<evidence type="ECO:0000256" key="1">
    <source>
        <dbReference type="SAM" id="SignalP"/>
    </source>
</evidence>
<dbReference type="PROSITE" id="PS51257">
    <property type="entry name" value="PROKAR_LIPOPROTEIN"/>
    <property type="match status" value="1"/>
</dbReference>
<organism evidence="3 4">
    <name type="scientific">Terricaulis silvestris</name>
    <dbReference type="NCBI Taxonomy" id="2686094"/>
    <lineage>
        <taxon>Bacteria</taxon>
        <taxon>Pseudomonadati</taxon>
        <taxon>Pseudomonadota</taxon>
        <taxon>Alphaproteobacteria</taxon>
        <taxon>Caulobacterales</taxon>
        <taxon>Caulobacteraceae</taxon>
        <taxon>Terricaulis</taxon>
    </lineage>
</organism>
<dbReference type="PROSITE" id="PS51662">
    <property type="entry name" value="BP_PHYTASE"/>
    <property type="match status" value="2"/>
</dbReference>
<sequence length="691" mass="72396">MKQKRWAIGLFATAALAGCATSGVPEPAAPSPPALPSVAPLAETAPTVQSDANTAVLLPRGDGDGVIVGSSESGGIELYGLDGARISSIAAGAAVGIDARFGAPSANAWTVAALDGATNRLRLFEVDPQTGAGRERTVRDIPIGFAGESLCLYRDARDSTLYAFALGAGGEIAQYMISARGDGFDATLVRQLRVASEASYCAADDANGDLYVAEQGVGFWRFEADPEAEVVPRLIDAAHVGNITEEAGGIAVYNAGATTYVVASDASANRFHVYDRNADYRLVGSFALTPAGATDGVQAAGGLNATSFGYGARFPQGALLAMDDENDGGTNYKLVSWADIAGALNLATGTPRDPRVAPDSTIAIVHPSVETRPVETDGDAADDPAIWVDRNNPSRSIIIATQKQSGLYVYDLQGRVLQFLPDGRMNNVDVRDNFSLGGQTVSIATASNRTDDSISIYRIDAATRRLSDVSDGVQPTGFVDPYGLCMYQSAQSGKTYVFVTDSNGPLRQWELIDAGNGRIRAERVRDIPFATQTEGCVADDATGVLYVAEEDIGLWRVGAEPDAPATPVSVITVEANEALKDDLEGIGLYDLGGGRGYLVLSSQGNNTYAVFRREGNNDYVGSFAVLADAARGIDGISETDGLEVLSANLGGAYGNGIFIAQDGRNIAPQEFQNFKLVPWSAIAGALNLESR</sequence>
<dbReference type="InterPro" id="IPR003431">
    <property type="entry name" value="B-propeller_Phytase"/>
</dbReference>
<keyword evidence="3" id="KW-0378">Hydrolase</keyword>
<reference evidence="4" key="1">
    <citation type="submission" date="2019-12" db="EMBL/GenBank/DDBJ databases">
        <title>Complete genome of Terracaulis silvestris 0127_4.</title>
        <authorList>
            <person name="Vieira S."/>
            <person name="Riedel T."/>
            <person name="Sproer C."/>
            <person name="Pascual J."/>
            <person name="Boedeker C."/>
            <person name="Overmann J."/>
        </authorList>
    </citation>
    <scope>NUCLEOTIDE SEQUENCE [LARGE SCALE GENOMIC DNA]</scope>
    <source>
        <strain evidence="4">0127_4</strain>
    </source>
</reference>
<dbReference type="EMBL" id="CP047045">
    <property type="protein sequence ID" value="QGZ93534.1"/>
    <property type="molecule type" value="Genomic_DNA"/>
</dbReference>
<dbReference type="Pfam" id="PF02333">
    <property type="entry name" value="Phytase"/>
    <property type="match status" value="2"/>
</dbReference>
<feature type="signal peptide" evidence="1">
    <location>
        <begin position="1"/>
        <end position="22"/>
    </location>
</feature>
<dbReference type="Gene3D" id="2.120.10.30">
    <property type="entry name" value="TolB, C-terminal domain"/>
    <property type="match status" value="2"/>
</dbReference>
<name>A0A6I6MKQ0_9CAUL</name>
<proteinExistence type="predicted"/>
<dbReference type="EC" id="3.1.3.8" evidence="3"/>
<accession>A0A6I6MKQ0</accession>
<dbReference type="SUPFAM" id="SSF50956">
    <property type="entry name" value="Thermostable phytase (3-phytase)"/>
    <property type="match status" value="2"/>
</dbReference>
<keyword evidence="4" id="KW-1185">Reference proteome</keyword>
<gene>
    <name evidence="3" type="primary">phy</name>
    <name evidence="3" type="ORF">DSM104635_00346</name>
</gene>
<feature type="domain" description="BPP" evidence="2">
    <location>
        <begin position="28"/>
        <end position="344"/>
    </location>
</feature>
<evidence type="ECO:0000313" key="3">
    <source>
        <dbReference type="EMBL" id="QGZ93534.1"/>
    </source>
</evidence>
<dbReference type="RefSeq" id="WP_158764536.1">
    <property type="nucleotide sequence ID" value="NZ_CP047045.1"/>
</dbReference>
<dbReference type="Proteomes" id="UP000431269">
    <property type="component" value="Chromosome"/>
</dbReference>
<feature type="domain" description="BPP" evidence="2">
    <location>
        <begin position="355"/>
        <end position="686"/>
    </location>
</feature>
<evidence type="ECO:0000259" key="2">
    <source>
        <dbReference type="PROSITE" id="PS51662"/>
    </source>
</evidence>